<sequence>MKKWLPFLLLPSLLMAGGDLQSKIRQARQKVFPALVHIQPIKEFVDSGEPQKVQVTGSGFIFSEDGYVLTNNHVAEKARFVMCTL</sequence>
<comment type="caution">
    <text evidence="1">The sequence shown here is derived from an EMBL/GenBank/DDBJ whole genome shotgun (WGS) entry which is preliminary data.</text>
</comment>
<evidence type="ECO:0008006" key="2">
    <source>
        <dbReference type="Google" id="ProtNLM"/>
    </source>
</evidence>
<dbReference type="Proteomes" id="UP000886111">
    <property type="component" value="Unassembled WGS sequence"/>
</dbReference>
<protein>
    <recommendedName>
        <fullName evidence="2">Serine protease</fullName>
    </recommendedName>
</protein>
<gene>
    <name evidence="1" type="ORF">ENL21_01640</name>
</gene>
<dbReference type="InterPro" id="IPR043504">
    <property type="entry name" value="Peptidase_S1_PA_chymotrypsin"/>
</dbReference>
<dbReference type="AlphaFoldDB" id="A0A7V5H265"/>
<dbReference type="Gene3D" id="2.40.10.10">
    <property type="entry name" value="Trypsin-like serine proteases"/>
    <property type="match status" value="1"/>
</dbReference>
<accession>A0A7V5H265</accession>
<name>A0A7V5H265_CALAY</name>
<feature type="non-terminal residue" evidence="1">
    <location>
        <position position="85"/>
    </location>
</feature>
<dbReference type="InterPro" id="IPR009003">
    <property type="entry name" value="Peptidase_S1_PA"/>
</dbReference>
<proteinExistence type="predicted"/>
<dbReference type="EMBL" id="DRTD01000122">
    <property type="protein sequence ID" value="HHE54454.1"/>
    <property type="molecule type" value="Genomic_DNA"/>
</dbReference>
<dbReference type="SUPFAM" id="SSF50494">
    <property type="entry name" value="Trypsin-like serine proteases"/>
    <property type="match status" value="1"/>
</dbReference>
<organism evidence="1">
    <name type="scientific">Caldithrix abyssi</name>
    <dbReference type="NCBI Taxonomy" id="187145"/>
    <lineage>
        <taxon>Bacteria</taxon>
        <taxon>Pseudomonadati</taxon>
        <taxon>Calditrichota</taxon>
        <taxon>Calditrichia</taxon>
        <taxon>Calditrichales</taxon>
        <taxon>Calditrichaceae</taxon>
        <taxon>Caldithrix</taxon>
    </lineage>
</organism>
<reference evidence="1" key="1">
    <citation type="journal article" date="2020" name="mSystems">
        <title>Genome- and Community-Level Interaction Insights into Carbon Utilization and Element Cycling Functions of Hydrothermarchaeota in Hydrothermal Sediment.</title>
        <authorList>
            <person name="Zhou Z."/>
            <person name="Liu Y."/>
            <person name="Xu W."/>
            <person name="Pan J."/>
            <person name="Luo Z.H."/>
            <person name="Li M."/>
        </authorList>
    </citation>
    <scope>NUCLEOTIDE SEQUENCE [LARGE SCALE GENOMIC DNA]</scope>
    <source>
        <strain evidence="1">HyVt-76</strain>
    </source>
</reference>
<evidence type="ECO:0000313" key="1">
    <source>
        <dbReference type="EMBL" id="HHE54454.1"/>
    </source>
</evidence>